<dbReference type="Pfam" id="PF00072">
    <property type="entry name" value="Response_reg"/>
    <property type="match status" value="1"/>
</dbReference>
<protein>
    <submittedName>
        <fullName evidence="7">Response regulator</fullName>
    </submittedName>
</protein>
<evidence type="ECO:0000256" key="1">
    <source>
        <dbReference type="ARBA" id="ARBA00022553"/>
    </source>
</evidence>
<dbReference type="SMART" id="SM00448">
    <property type="entry name" value="REC"/>
    <property type="match status" value="1"/>
</dbReference>
<dbReference type="PANTHER" id="PTHR48111:SF4">
    <property type="entry name" value="DNA-BINDING DUAL TRANSCRIPTIONAL REGULATOR OMPR"/>
    <property type="match status" value="1"/>
</dbReference>
<keyword evidence="3" id="KW-0238">DNA-binding</keyword>
<keyword evidence="4" id="KW-0804">Transcription</keyword>
<feature type="domain" description="Response regulatory" evidence="6">
    <location>
        <begin position="4"/>
        <end position="120"/>
    </location>
</feature>
<reference evidence="7 8" key="1">
    <citation type="journal article" date="2021" name="Mar. Drugs">
        <title>Genome Reduction and Secondary Metabolism of the Marine Sponge-Associated Cyanobacterium Leptothoe.</title>
        <authorList>
            <person name="Konstantinou D."/>
            <person name="Popin R.V."/>
            <person name="Fewer D.P."/>
            <person name="Sivonen K."/>
            <person name="Gkelis S."/>
        </authorList>
    </citation>
    <scope>NUCLEOTIDE SEQUENCE [LARGE SCALE GENOMIC DNA]</scope>
    <source>
        <strain evidence="7 8">TAU-MAC 1615</strain>
    </source>
</reference>
<name>A0ABS5XZE3_9CYAN</name>
<dbReference type="InterPro" id="IPR011006">
    <property type="entry name" value="CheY-like_superfamily"/>
</dbReference>
<accession>A0ABS5XZE3</accession>
<evidence type="ECO:0000313" key="7">
    <source>
        <dbReference type="EMBL" id="MBT9310946.1"/>
    </source>
</evidence>
<keyword evidence="2" id="KW-0805">Transcription regulation</keyword>
<organism evidence="7 8">
    <name type="scientific">Leptothoe kymatousa TAU-MAC 1615</name>
    <dbReference type="NCBI Taxonomy" id="2364775"/>
    <lineage>
        <taxon>Bacteria</taxon>
        <taxon>Bacillati</taxon>
        <taxon>Cyanobacteriota</taxon>
        <taxon>Cyanophyceae</taxon>
        <taxon>Nodosilineales</taxon>
        <taxon>Cymatolegaceae</taxon>
        <taxon>Leptothoe</taxon>
        <taxon>Leptothoe kymatousa</taxon>
    </lineage>
</organism>
<dbReference type="PANTHER" id="PTHR48111">
    <property type="entry name" value="REGULATOR OF RPOS"/>
    <property type="match status" value="1"/>
</dbReference>
<evidence type="ECO:0000256" key="4">
    <source>
        <dbReference type="ARBA" id="ARBA00023163"/>
    </source>
</evidence>
<gene>
    <name evidence="7" type="ORF">IXB28_01900</name>
</gene>
<proteinExistence type="predicted"/>
<dbReference type="EMBL" id="JADOER010000003">
    <property type="protein sequence ID" value="MBT9310946.1"/>
    <property type="molecule type" value="Genomic_DNA"/>
</dbReference>
<sequence>MAETILVIEDERLTRKNLISFLTSEGFDTLEASNGRIGIELAQAHLPDLIICDILMPELDGYDVLITLQQQMETATIPFIFLTVSATEDGFRQGLALGADDYLSKPVTSEQLRAAIAAQLQQTNSSLGSLTEPFTESAESNAILQNYGDSDTALPTKTISPPKQPLTPVMSVKATLLETLCPTIKQRLMHLRRDVEEVQALMPDNQSAQRLRDEFAQLLSLINETSVIQKALTPDNATDLLTTFTNMVKDVERSPRNG</sequence>
<dbReference type="InterPro" id="IPR001789">
    <property type="entry name" value="Sig_transdc_resp-reg_receiver"/>
</dbReference>
<dbReference type="SUPFAM" id="SSF52172">
    <property type="entry name" value="CheY-like"/>
    <property type="match status" value="1"/>
</dbReference>
<evidence type="ECO:0000256" key="2">
    <source>
        <dbReference type="ARBA" id="ARBA00023015"/>
    </source>
</evidence>
<evidence type="ECO:0000313" key="8">
    <source>
        <dbReference type="Proteomes" id="UP001196661"/>
    </source>
</evidence>
<evidence type="ECO:0000256" key="3">
    <source>
        <dbReference type="ARBA" id="ARBA00023125"/>
    </source>
</evidence>
<comment type="caution">
    <text evidence="7">The sequence shown here is derived from an EMBL/GenBank/DDBJ whole genome shotgun (WGS) entry which is preliminary data.</text>
</comment>
<dbReference type="InterPro" id="IPR039420">
    <property type="entry name" value="WalR-like"/>
</dbReference>
<dbReference type="RefSeq" id="WP_215616858.1">
    <property type="nucleotide sequence ID" value="NZ_JADOER010000003.1"/>
</dbReference>
<dbReference type="CDD" id="cd17574">
    <property type="entry name" value="REC_OmpR"/>
    <property type="match status" value="1"/>
</dbReference>
<evidence type="ECO:0000256" key="5">
    <source>
        <dbReference type="PROSITE-ProRule" id="PRU00169"/>
    </source>
</evidence>
<evidence type="ECO:0000259" key="6">
    <source>
        <dbReference type="PROSITE" id="PS50110"/>
    </source>
</evidence>
<dbReference type="Proteomes" id="UP001196661">
    <property type="component" value="Unassembled WGS sequence"/>
</dbReference>
<dbReference type="Gene3D" id="3.40.50.2300">
    <property type="match status" value="1"/>
</dbReference>
<keyword evidence="1 5" id="KW-0597">Phosphoprotein</keyword>
<keyword evidence="8" id="KW-1185">Reference proteome</keyword>
<feature type="modified residue" description="4-aspartylphosphate" evidence="5">
    <location>
        <position position="53"/>
    </location>
</feature>
<dbReference type="PROSITE" id="PS50110">
    <property type="entry name" value="RESPONSE_REGULATORY"/>
    <property type="match status" value="1"/>
</dbReference>